<sequence>MIGSAPEPMQVDKATERRTLRRRKQKVSKHLKRGGNEKEMDSFTKRILRIPMDKPFEEAYFTHKLWMFFRETNRLKKTLGECSTSALCNTGSSVSILPKVMADHLGLKIEPSEYSFTFVDCFQRNSGGIIRNLEVHIGNVLVPVDFHVLDIKLNWNSSLLLGRAFMATVGVTGYIEIGDDPGFIAVCYCDPEAEVESDHETSIDNQPEASLDKKTEATIDKALEEPIDSHSANEIGDFPEGSINSWENDYYQPSYAIQTATPSKGRSVKRSMISMMRTTEKRRSLSTVALTWKRQEFSRLPMRPGQQDKREDPTSIDRTCQSSIDSLYEYGHRAYNHSGSRRFQWKQRDEYGIYRDEHGNARFVEGRIIHVSREDIREILERAGMDGNTHICLPEYAEKFTRTMPKQDTYNRAEIDDMVHGNYRAQEMSMNDYYKRLNDVYYPIDNNITMLTARMNELKEEIDIIRRQSEIRAKEYPSIDDHTRPSIDANHTSFKGRLVTVKLLEDKLDEIGFFQNFLKEDISQRFQNILETTHAGLRMHQGCIGHLQKRMHANEVAKEIMKNQ</sequence>
<evidence type="ECO:0008006" key="4">
    <source>
        <dbReference type="Google" id="ProtNLM"/>
    </source>
</evidence>
<feature type="compositionally biased region" description="Basic residues" evidence="1">
    <location>
        <begin position="19"/>
        <end position="33"/>
    </location>
</feature>
<dbReference type="Proteomes" id="UP000712600">
    <property type="component" value="Unassembled WGS sequence"/>
</dbReference>
<dbReference type="Gene3D" id="2.40.70.10">
    <property type="entry name" value="Acid Proteases"/>
    <property type="match status" value="1"/>
</dbReference>
<evidence type="ECO:0000313" key="3">
    <source>
        <dbReference type="Proteomes" id="UP000712600"/>
    </source>
</evidence>
<dbReference type="EMBL" id="QGKX02001290">
    <property type="protein sequence ID" value="KAF3535565.1"/>
    <property type="molecule type" value="Genomic_DNA"/>
</dbReference>
<dbReference type="InterPro" id="IPR021109">
    <property type="entry name" value="Peptidase_aspartic_dom_sf"/>
</dbReference>
<name>A0A8S9PVA5_BRACR</name>
<evidence type="ECO:0000313" key="2">
    <source>
        <dbReference type="EMBL" id="KAF3535565.1"/>
    </source>
</evidence>
<dbReference type="AlphaFoldDB" id="A0A8S9PVA5"/>
<protein>
    <recommendedName>
        <fullName evidence="4">Aspartic peptidase DDI1-type domain-containing protein</fullName>
    </recommendedName>
</protein>
<proteinExistence type="predicted"/>
<organism evidence="2 3">
    <name type="scientific">Brassica cretica</name>
    <name type="common">Mustard</name>
    <dbReference type="NCBI Taxonomy" id="69181"/>
    <lineage>
        <taxon>Eukaryota</taxon>
        <taxon>Viridiplantae</taxon>
        <taxon>Streptophyta</taxon>
        <taxon>Embryophyta</taxon>
        <taxon>Tracheophyta</taxon>
        <taxon>Spermatophyta</taxon>
        <taxon>Magnoliopsida</taxon>
        <taxon>eudicotyledons</taxon>
        <taxon>Gunneridae</taxon>
        <taxon>Pentapetalae</taxon>
        <taxon>rosids</taxon>
        <taxon>malvids</taxon>
        <taxon>Brassicales</taxon>
        <taxon>Brassicaceae</taxon>
        <taxon>Brassiceae</taxon>
        <taxon>Brassica</taxon>
    </lineage>
</organism>
<evidence type="ECO:0000256" key="1">
    <source>
        <dbReference type="SAM" id="MobiDB-lite"/>
    </source>
</evidence>
<comment type="caution">
    <text evidence="2">The sequence shown here is derived from an EMBL/GenBank/DDBJ whole genome shotgun (WGS) entry which is preliminary data.</text>
</comment>
<gene>
    <name evidence="2" type="ORF">F2Q69_00023414</name>
</gene>
<dbReference type="SUPFAM" id="SSF50630">
    <property type="entry name" value="Acid proteases"/>
    <property type="match status" value="1"/>
</dbReference>
<reference evidence="2" key="1">
    <citation type="submission" date="2019-12" db="EMBL/GenBank/DDBJ databases">
        <title>Genome sequencing and annotation of Brassica cretica.</title>
        <authorList>
            <person name="Studholme D.J."/>
            <person name="Sarris P."/>
        </authorList>
    </citation>
    <scope>NUCLEOTIDE SEQUENCE</scope>
    <source>
        <strain evidence="2">PFS-109/04</strain>
        <tissue evidence="2">Leaf</tissue>
    </source>
</reference>
<accession>A0A8S9PVA5</accession>
<feature type="region of interest" description="Disordered" evidence="1">
    <location>
        <begin position="1"/>
        <end position="38"/>
    </location>
</feature>
<dbReference type="CDD" id="cd00303">
    <property type="entry name" value="retropepsin_like"/>
    <property type="match status" value="1"/>
</dbReference>
<dbReference type="PANTHER" id="PTHR33067:SF31">
    <property type="entry name" value="RNA-DIRECTED DNA POLYMERASE"/>
    <property type="match status" value="1"/>
</dbReference>
<dbReference type="PANTHER" id="PTHR33067">
    <property type="entry name" value="RNA-DIRECTED DNA POLYMERASE-RELATED"/>
    <property type="match status" value="1"/>
</dbReference>